<protein>
    <submittedName>
        <fullName evidence="2">Uncharacterized protein</fullName>
    </submittedName>
</protein>
<dbReference type="AlphaFoldDB" id="A0A517TSA4"/>
<dbReference type="OrthoDB" id="291824at2"/>
<sequence>MKSALPTVAVVLGVLLLVVSLVWGLIFPASAGWTEEKSVRLGELKTRAHVLVGQVAAAQAKPSMHGGSNAAELEAEFQQVKTELTQLSDELDGRIESPKTTAAILRYAGIAFVVAGGLVVYAGRG</sequence>
<evidence type="ECO:0000313" key="3">
    <source>
        <dbReference type="Proteomes" id="UP000317909"/>
    </source>
</evidence>
<keyword evidence="3" id="KW-1185">Reference proteome</keyword>
<evidence type="ECO:0000313" key="2">
    <source>
        <dbReference type="EMBL" id="QDT71253.1"/>
    </source>
</evidence>
<dbReference type="KEGG" id="llh:I41_04090"/>
<keyword evidence="1" id="KW-0472">Membrane</keyword>
<dbReference type="EMBL" id="CP036339">
    <property type="protein sequence ID" value="QDT71253.1"/>
    <property type="molecule type" value="Genomic_DNA"/>
</dbReference>
<name>A0A517TSA4_9BACT</name>
<keyword evidence="1" id="KW-0812">Transmembrane</keyword>
<reference evidence="2 3" key="1">
    <citation type="submission" date="2019-02" db="EMBL/GenBank/DDBJ databases">
        <title>Deep-cultivation of Planctomycetes and their phenomic and genomic characterization uncovers novel biology.</title>
        <authorList>
            <person name="Wiegand S."/>
            <person name="Jogler M."/>
            <person name="Boedeker C."/>
            <person name="Pinto D."/>
            <person name="Vollmers J."/>
            <person name="Rivas-Marin E."/>
            <person name="Kohn T."/>
            <person name="Peeters S.H."/>
            <person name="Heuer A."/>
            <person name="Rast P."/>
            <person name="Oberbeckmann S."/>
            <person name="Bunk B."/>
            <person name="Jeske O."/>
            <person name="Meyerdierks A."/>
            <person name="Storesund J.E."/>
            <person name="Kallscheuer N."/>
            <person name="Luecker S."/>
            <person name="Lage O.M."/>
            <person name="Pohl T."/>
            <person name="Merkel B.J."/>
            <person name="Hornburger P."/>
            <person name="Mueller R.-W."/>
            <person name="Bruemmer F."/>
            <person name="Labrenz M."/>
            <person name="Spormann A.M."/>
            <person name="Op den Camp H."/>
            <person name="Overmann J."/>
            <person name="Amann R."/>
            <person name="Jetten M.S.M."/>
            <person name="Mascher T."/>
            <person name="Medema M.H."/>
            <person name="Devos D.P."/>
            <person name="Kaster A.-K."/>
            <person name="Ovreas L."/>
            <person name="Rohde M."/>
            <person name="Galperin M.Y."/>
            <person name="Jogler C."/>
        </authorList>
    </citation>
    <scope>NUCLEOTIDE SEQUENCE [LARGE SCALE GENOMIC DNA]</scope>
    <source>
        <strain evidence="2 3">I41</strain>
    </source>
</reference>
<proteinExistence type="predicted"/>
<accession>A0A517TSA4</accession>
<dbReference type="Proteomes" id="UP000317909">
    <property type="component" value="Chromosome"/>
</dbReference>
<evidence type="ECO:0000256" key="1">
    <source>
        <dbReference type="SAM" id="Phobius"/>
    </source>
</evidence>
<dbReference type="RefSeq" id="WP_145430401.1">
    <property type="nucleotide sequence ID" value="NZ_CP036339.1"/>
</dbReference>
<gene>
    <name evidence="2" type="ORF">I41_04090</name>
</gene>
<keyword evidence="1" id="KW-1133">Transmembrane helix</keyword>
<feature type="transmembrane region" description="Helical" evidence="1">
    <location>
        <begin position="104"/>
        <end position="123"/>
    </location>
</feature>
<organism evidence="2 3">
    <name type="scientific">Lacipirellula limnantheis</name>
    <dbReference type="NCBI Taxonomy" id="2528024"/>
    <lineage>
        <taxon>Bacteria</taxon>
        <taxon>Pseudomonadati</taxon>
        <taxon>Planctomycetota</taxon>
        <taxon>Planctomycetia</taxon>
        <taxon>Pirellulales</taxon>
        <taxon>Lacipirellulaceae</taxon>
        <taxon>Lacipirellula</taxon>
    </lineage>
</organism>